<evidence type="ECO:0000313" key="1">
    <source>
        <dbReference type="EMBL" id="KAH6945307.1"/>
    </source>
</evidence>
<keyword evidence="2" id="KW-1185">Reference proteome</keyword>
<organism evidence="1 2">
    <name type="scientific">Hyalomma asiaticum</name>
    <name type="common">Tick</name>
    <dbReference type="NCBI Taxonomy" id="266040"/>
    <lineage>
        <taxon>Eukaryota</taxon>
        <taxon>Metazoa</taxon>
        <taxon>Ecdysozoa</taxon>
        <taxon>Arthropoda</taxon>
        <taxon>Chelicerata</taxon>
        <taxon>Arachnida</taxon>
        <taxon>Acari</taxon>
        <taxon>Parasitiformes</taxon>
        <taxon>Ixodida</taxon>
        <taxon>Ixodoidea</taxon>
        <taxon>Ixodidae</taxon>
        <taxon>Hyalomminae</taxon>
        <taxon>Hyalomma</taxon>
    </lineage>
</organism>
<dbReference type="EMBL" id="CM023481">
    <property type="protein sequence ID" value="KAH6945307.1"/>
    <property type="molecule type" value="Genomic_DNA"/>
</dbReference>
<accession>A0ACB7TIW9</accession>
<reference evidence="1" key="1">
    <citation type="submission" date="2020-05" db="EMBL/GenBank/DDBJ databases">
        <title>Large-scale comparative analyses of tick genomes elucidate their genetic diversity and vector capacities.</title>
        <authorList>
            <person name="Jia N."/>
            <person name="Wang J."/>
            <person name="Shi W."/>
            <person name="Du L."/>
            <person name="Sun Y."/>
            <person name="Zhan W."/>
            <person name="Jiang J."/>
            <person name="Wang Q."/>
            <person name="Zhang B."/>
            <person name="Ji P."/>
            <person name="Sakyi L.B."/>
            <person name="Cui X."/>
            <person name="Yuan T."/>
            <person name="Jiang B."/>
            <person name="Yang W."/>
            <person name="Lam T.T.-Y."/>
            <person name="Chang Q."/>
            <person name="Ding S."/>
            <person name="Wang X."/>
            <person name="Zhu J."/>
            <person name="Ruan X."/>
            <person name="Zhao L."/>
            <person name="Wei J."/>
            <person name="Que T."/>
            <person name="Du C."/>
            <person name="Cheng J."/>
            <person name="Dai P."/>
            <person name="Han X."/>
            <person name="Huang E."/>
            <person name="Gao Y."/>
            <person name="Liu J."/>
            <person name="Shao H."/>
            <person name="Ye R."/>
            <person name="Li L."/>
            <person name="Wei W."/>
            <person name="Wang X."/>
            <person name="Wang C."/>
            <person name="Yang T."/>
            <person name="Huo Q."/>
            <person name="Li W."/>
            <person name="Guo W."/>
            <person name="Chen H."/>
            <person name="Zhou L."/>
            <person name="Ni X."/>
            <person name="Tian J."/>
            <person name="Zhou Y."/>
            <person name="Sheng Y."/>
            <person name="Liu T."/>
            <person name="Pan Y."/>
            <person name="Xia L."/>
            <person name="Li J."/>
            <person name="Zhao F."/>
            <person name="Cao W."/>
        </authorList>
    </citation>
    <scope>NUCLEOTIDE SEQUENCE</scope>
    <source>
        <strain evidence="1">Hyas-2018</strain>
    </source>
</reference>
<comment type="caution">
    <text evidence="1">The sequence shown here is derived from an EMBL/GenBank/DDBJ whole genome shotgun (WGS) entry which is preliminary data.</text>
</comment>
<sequence>MPFGSDTEYGPTDEERVCITELRKTLAAFRRALFIFSPCVYEIDNKYAAHRARGDEERFKVITGDAQAAVAPALAPAPLGGEGCACEGAGAATQGDATRH</sequence>
<name>A0ACB7TIW9_HYAAI</name>
<dbReference type="Proteomes" id="UP000821845">
    <property type="component" value="Chromosome 1"/>
</dbReference>
<proteinExistence type="predicted"/>
<gene>
    <name evidence="1" type="ORF">HPB50_007839</name>
</gene>
<evidence type="ECO:0000313" key="2">
    <source>
        <dbReference type="Proteomes" id="UP000821845"/>
    </source>
</evidence>
<protein>
    <submittedName>
        <fullName evidence="1">Uncharacterized protein</fullName>
    </submittedName>
</protein>